<dbReference type="Pfam" id="PF25793">
    <property type="entry name" value="WHD_2nd_NFRKB"/>
    <property type="match status" value="1"/>
</dbReference>
<dbReference type="PANTHER" id="PTHR13052:SF0">
    <property type="entry name" value="DNA-BINDING PROTEIN-LIKE"/>
    <property type="match status" value="1"/>
</dbReference>
<dbReference type="Proteomes" id="UP001054821">
    <property type="component" value="Chromosome 6"/>
</dbReference>
<dbReference type="InterPro" id="IPR057748">
    <property type="entry name" value="NFRKB_WH_2"/>
</dbReference>
<accession>A0AAD4VD68</accession>
<evidence type="ECO:0000313" key="2">
    <source>
        <dbReference type="EMBL" id="KAI5322144.1"/>
    </source>
</evidence>
<comment type="caution">
    <text evidence="2">The sequence shown here is derived from an EMBL/GenBank/DDBJ whole genome shotgun (WGS) entry which is preliminary data.</text>
</comment>
<evidence type="ECO:0000259" key="1">
    <source>
        <dbReference type="Pfam" id="PF25793"/>
    </source>
</evidence>
<dbReference type="PANTHER" id="PTHR13052">
    <property type="entry name" value="NFRKB-RELATED"/>
    <property type="match status" value="1"/>
</dbReference>
<dbReference type="GO" id="GO:0031011">
    <property type="term" value="C:Ino80 complex"/>
    <property type="evidence" value="ECO:0007669"/>
    <property type="project" value="InterPro"/>
</dbReference>
<keyword evidence="3" id="KW-1185">Reference proteome</keyword>
<feature type="domain" description="Nuclear factor related to kappa-B-binding protein second winged helix" evidence="1">
    <location>
        <begin position="31"/>
        <end position="158"/>
    </location>
</feature>
<sequence length="179" mass="20714">MQVNLDEKEWFRDLRAQKSLNTINPSSEEVRAYFRKEEVLKYSIPDSAFSYTAADGKKSSVAPLRRCGCKPTSKARDHFMLKRHRPPHVTILCLVRDAAGRLPGSICTRVDVCTLIRDSQYIFEDVSDAQANQVVSGALDRLHYERDPGVQFDRERKLSQTIWVEYFSGYISFSKRRYL</sequence>
<evidence type="ECO:0000313" key="3">
    <source>
        <dbReference type="Proteomes" id="UP001054821"/>
    </source>
</evidence>
<dbReference type="AlphaFoldDB" id="A0AAD4VD68"/>
<proteinExistence type="predicted"/>
<organism evidence="2 3">
    <name type="scientific">Prunus dulcis</name>
    <name type="common">Almond</name>
    <name type="synonym">Amygdalus dulcis</name>
    <dbReference type="NCBI Taxonomy" id="3755"/>
    <lineage>
        <taxon>Eukaryota</taxon>
        <taxon>Viridiplantae</taxon>
        <taxon>Streptophyta</taxon>
        <taxon>Embryophyta</taxon>
        <taxon>Tracheophyta</taxon>
        <taxon>Spermatophyta</taxon>
        <taxon>Magnoliopsida</taxon>
        <taxon>eudicotyledons</taxon>
        <taxon>Gunneridae</taxon>
        <taxon>Pentapetalae</taxon>
        <taxon>rosids</taxon>
        <taxon>fabids</taxon>
        <taxon>Rosales</taxon>
        <taxon>Rosaceae</taxon>
        <taxon>Amygdaloideae</taxon>
        <taxon>Amygdaleae</taxon>
        <taxon>Prunus</taxon>
    </lineage>
</organism>
<reference evidence="2 3" key="1">
    <citation type="journal article" date="2022" name="G3 (Bethesda)">
        <title>Whole-genome sequence and methylome profiling of the almond [Prunus dulcis (Mill.) D.A. Webb] cultivar 'Nonpareil'.</title>
        <authorList>
            <person name="D'Amico-Willman K.M."/>
            <person name="Ouma W.Z."/>
            <person name="Meulia T."/>
            <person name="Sideli G.M."/>
            <person name="Gradziel T.M."/>
            <person name="Fresnedo-Ramirez J."/>
        </authorList>
    </citation>
    <scope>NUCLEOTIDE SEQUENCE [LARGE SCALE GENOMIC DNA]</scope>
    <source>
        <strain evidence="2">Clone GOH B32 T37-40</strain>
    </source>
</reference>
<protein>
    <recommendedName>
        <fullName evidence="1">Nuclear factor related to kappa-B-binding protein second winged helix domain-containing protein</fullName>
    </recommendedName>
</protein>
<name>A0AAD4VD68_PRUDU</name>
<dbReference type="EMBL" id="JAJFAZ020000006">
    <property type="protein sequence ID" value="KAI5322144.1"/>
    <property type="molecule type" value="Genomic_DNA"/>
</dbReference>
<dbReference type="InterPro" id="IPR024867">
    <property type="entry name" value="NFRKB"/>
</dbReference>
<gene>
    <name evidence="2" type="ORF">L3X38_031216</name>
</gene>